<evidence type="ECO:0000313" key="7">
    <source>
        <dbReference type="Proteomes" id="UP001054945"/>
    </source>
</evidence>
<dbReference type="PANTHER" id="PTHR11530">
    <property type="entry name" value="D-AMINO ACID OXIDASE"/>
    <property type="match status" value="1"/>
</dbReference>
<dbReference type="GO" id="GO:0019478">
    <property type="term" value="P:D-amino acid catabolic process"/>
    <property type="evidence" value="ECO:0007669"/>
    <property type="project" value="TreeGrafter"/>
</dbReference>
<reference evidence="6 7" key="1">
    <citation type="submission" date="2021-06" db="EMBL/GenBank/DDBJ databases">
        <title>Caerostris extrusa draft genome.</title>
        <authorList>
            <person name="Kono N."/>
            <person name="Arakawa K."/>
        </authorList>
    </citation>
    <scope>NUCLEOTIDE SEQUENCE [LARGE SCALE GENOMIC DNA]</scope>
</reference>
<dbReference type="PANTHER" id="PTHR11530:SF11">
    <property type="entry name" value="D-ASPARTATE OXIDASE"/>
    <property type="match status" value="1"/>
</dbReference>
<feature type="non-terminal residue" evidence="6">
    <location>
        <position position="153"/>
    </location>
</feature>
<evidence type="ECO:0000256" key="5">
    <source>
        <dbReference type="ARBA" id="ARBA00023002"/>
    </source>
</evidence>
<dbReference type="AlphaFoldDB" id="A0AAV4VVD5"/>
<comment type="cofactor">
    <cofactor evidence="1">
        <name>FAD</name>
        <dbReference type="ChEBI" id="CHEBI:57692"/>
    </cofactor>
</comment>
<comment type="caution">
    <text evidence="6">The sequence shown here is derived from an EMBL/GenBank/DDBJ whole genome shotgun (WGS) entry which is preliminary data.</text>
</comment>
<comment type="subcellular location">
    <subcellularLocation>
        <location evidence="2">Peroxisome matrix</location>
    </subcellularLocation>
</comment>
<dbReference type="Gene3D" id="3.30.9.10">
    <property type="entry name" value="D-Amino Acid Oxidase, subunit A, domain 2"/>
    <property type="match status" value="1"/>
</dbReference>
<keyword evidence="3" id="KW-0285">Flavoprotein</keyword>
<name>A0AAV4VVD5_CAEEX</name>
<dbReference type="GO" id="GO:0003884">
    <property type="term" value="F:D-amino-acid oxidase activity"/>
    <property type="evidence" value="ECO:0007669"/>
    <property type="project" value="InterPro"/>
</dbReference>
<protein>
    <submittedName>
        <fullName evidence="6">Uncharacterized protein</fullName>
    </submittedName>
</protein>
<dbReference type="EMBL" id="BPLR01015129">
    <property type="protein sequence ID" value="GIY73820.1"/>
    <property type="molecule type" value="Genomic_DNA"/>
</dbReference>
<evidence type="ECO:0000256" key="3">
    <source>
        <dbReference type="ARBA" id="ARBA00022630"/>
    </source>
</evidence>
<proteinExistence type="predicted"/>
<dbReference type="GO" id="GO:0005782">
    <property type="term" value="C:peroxisomal matrix"/>
    <property type="evidence" value="ECO:0007669"/>
    <property type="project" value="UniProtKB-SubCell"/>
</dbReference>
<dbReference type="SUPFAM" id="SSF54373">
    <property type="entry name" value="FAD-linked reductases, C-terminal domain"/>
    <property type="match status" value="1"/>
</dbReference>
<keyword evidence="4" id="KW-0274">FAD</keyword>
<evidence type="ECO:0000256" key="1">
    <source>
        <dbReference type="ARBA" id="ARBA00001974"/>
    </source>
</evidence>
<evidence type="ECO:0000313" key="6">
    <source>
        <dbReference type="EMBL" id="GIY73820.1"/>
    </source>
</evidence>
<dbReference type="Proteomes" id="UP001054945">
    <property type="component" value="Unassembled WGS sequence"/>
</dbReference>
<evidence type="ECO:0000256" key="2">
    <source>
        <dbReference type="ARBA" id="ARBA00004253"/>
    </source>
</evidence>
<dbReference type="InterPro" id="IPR023209">
    <property type="entry name" value="DAO"/>
</dbReference>
<keyword evidence="5" id="KW-0560">Oxidoreductase</keyword>
<dbReference type="GO" id="GO:0071949">
    <property type="term" value="F:FAD binding"/>
    <property type="evidence" value="ECO:0007669"/>
    <property type="project" value="InterPro"/>
</dbReference>
<sequence>MRVHAPWLKHGVMLDNDFYILPNSEETILGGTHQEDDWRLEPDPEDSKNIWEGCTEIMPLSQGIIFLTAAKPFNLTIQIVRPWKWEITAHGREAVVKIPLSHFLHKNFRFYWLIFLHHAHKSQNLKTLGGPKTLQINPRVERETLKTEKGNLE</sequence>
<gene>
    <name evidence="6" type="ORF">CEXT_587451</name>
</gene>
<evidence type="ECO:0000256" key="4">
    <source>
        <dbReference type="ARBA" id="ARBA00022827"/>
    </source>
</evidence>
<organism evidence="6 7">
    <name type="scientific">Caerostris extrusa</name>
    <name type="common">Bark spider</name>
    <name type="synonym">Caerostris bankana</name>
    <dbReference type="NCBI Taxonomy" id="172846"/>
    <lineage>
        <taxon>Eukaryota</taxon>
        <taxon>Metazoa</taxon>
        <taxon>Ecdysozoa</taxon>
        <taxon>Arthropoda</taxon>
        <taxon>Chelicerata</taxon>
        <taxon>Arachnida</taxon>
        <taxon>Araneae</taxon>
        <taxon>Araneomorphae</taxon>
        <taxon>Entelegynae</taxon>
        <taxon>Araneoidea</taxon>
        <taxon>Araneidae</taxon>
        <taxon>Caerostris</taxon>
    </lineage>
</organism>
<accession>A0AAV4VVD5</accession>
<keyword evidence="7" id="KW-1185">Reference proteome</keyword>